<proteinExistence type="inferred from homology"/>
<evidence type="ECO:0000256" key="2">
    <source>
        <dbReference type="ARBA" id="ARBA00038115"/>
    </source>
</evidence>
<feature type="signal peptide" evidence="3">
    <location>
        <begin position="1"/>
        <end position="26"/>
    </location>
</feature>
<evidence type="ECO:0000256" key="1">
    <source>
        <dbReference type="ARBA" id="ARBA00022801"/>
    </source>
</evidence>
<reference evidence="5 6" key="1">
    <citation type="submission" date="2019-02" db="EMBL/GenBank/DDBJ databases">
        <title>Deep-cultivation of Planctomycetes and their phenomic and genomic characterization uncovers novel biology.</title>
        <authorList>
            <person name="Wiegand S."/>
            <person name="Jogler M."/>
            <person name="Boedeker C."/>
            <person name="Pinto D."/>
            <person name="Vollmers J."/>
            <person name="Rivas-Marin E."/>
            <person name="Kohn T."/>
            <person name="Peeters S.H."/>
            <person name="Heuer A."/>
            <person name="Rast P."/>
            <person name="Oberbeckmann S."/>
            <person name="Bunk B."/>
            <person name="Jeske O."/>
            <person name="Meyerdierks A."/>
            <person name="Storesund J.E."/>
            <person name="Kallscheuer N."/>
            <person name="Luecker S."/>
            <person name="Lage O.M."/>
            <person name="Pohl T."/>
            <person name="Merkel B.J."/>
            <person name="Hornburger P."/>
            <person name="Mueller R.-W."/>
            <person name="Bruemmer F."/>
            <person name="Labrenz M."/>
            <person name="Spormann A.M."/>
            <person name="Op den Camp H."/>
            <person name="Overmann J."/>
            <person name="Amann R."/>
            <person name="Jetten M.S.M."/>
            <person name="Mascher T."/>
            <person name="Medema M.H."/>
            <person name="Devos D.P."/>
            <person name="Kaster A.-K."/>
            <person name="Ovreas L."/>
            <person name="Rohde M."/>
            <person name="Galperin M.Y."/>
            <person name="Jogler C."/>
        </authorList>
    </citation>
    <scope>NUCLEOTIDE SEQUENCE [LARGE SCALE GENOMIC DNA]</scope>
    <source>
        <strain evidence="5 6">K22_7</strain>
    </source>
</reference>
<accession>A0A517NEV5</accession>
<dbReference type="EMBL" id="CP036525">
    <property type="protein sequence ID" value="QDT05657.1"/>
    <property type="molecule type" value="Genomic_DNA"/>
</dbReference>
<dbReference type="Proteomes" id="UP000318538">
    <property type="component" value="Chromosome"/>
</dbReference>
<dbReference type="PANTHER" id="PTHR22946:SF9">
    <property type="entry name" value="POLYKETIDE TRANSFERASE AF380"/>
    <property type="match status" value="1"/>
</dbReference>
<dbReference type="GO" id="GO:0052689">
    <property type="term" value="F:carboxylic ester hydrolase activity"/>
    <property type="evidence" value="ECO:0007669"/>
    <property type="project" value="UniProtKB-KW"/>
</dbReference>
<feature type="chain" id="PRO_5021984431" evidence="3">
    <location>
        <begin position="27"/>
        <end position="388"/>
    </location>
</feature>
<name>A0A517NEV5_9BACT</name>
<organism evidence="5 6">
    <name type="scientific">Rubripirellula lacrimiformis</name>
    <dbReference type="NCBI Taxonomy" id="1930273"/>
    <lineage>
        <taxon>Bacteria</taxon>
        <taxon>Pseudomonadati</taxon>
        <taxon>Planctomycetota</taxon>
        <taxon>Planctomycetia</taxon>
        <taxon>Pirellulales</taxon>
        <taxon>Pirellulaceae</taxon>
        <taxon>Rubripirellula</taxon>
    </lineage>
</organism>
<dbReference type="Pfam" id="PF12697">
    <property type="entry name" value="Abhydrolase_6"/>
    <property type="match status" value="1"/>
</dbReference>
<comment type="similarity">
    <text evidence="2">Belongs to the AB hydrolase superfamily. FUS2 hydrolase family.</text>
</comment>
<keyword evidence="3" id="KW-0732">Signal</keyword>
<keyword evidence="1" id="KW-0378">Hydrolase</keyword>
<dbReference type="OrthoDB" id="3668964at2"/>
<gene>
    <name evidence="5" type="primary">frsA</name>
    <name evidence="5" type="ORF">K227x_40590</name>
</gene>
<evidence type="ECO:0000256" key="3">
    <source>
        <dbReference type="SAM" id="SignalP"/>
    </source>
</evidence>
<keyword evidence="6" id="KW-1185">Reference proteome</keyword>
<sequence length="388" mass="43222" precursor="true">MFVRTFCVGTIVLAGLSAATIRCAYAEDPLPRPDVVQHSDLSKYIADDGKVQPIQSAADWWLRRRQIIAGAELAMGPIPPADTPSAFETEVTEDVRLGDVRRLTLRIAVDDSDRLPLDLYLPGSVADRVDASDWMNAITSNKLAAVVALHPTGAEGKRIVAGEGRRPGRQYAIELARRGYVVIAPDYPSFGEYTDYDFTSDGFESGTMKGIWNHRRCVDFLSMLPFVDSDRIGAIGHSLGGHNAIFLGVFDQRIKVVVSSCGWCPFHDYYDGKIKGWASDRYMPRLRDDFQLDPDKVPFDFYELIAALAPRTFVSASPIRDSNFDVDGVRKAVPVAATIYSLLDAPDELILLTPDCEHDFPTEVRFKTYAVIDRVLQHEPTRFELSNQ</sequence>
<evidence type="ECO:0000313" key="5">
    <source>
        <dbReference type="EMBL" id="QDT05657.1"/>
    </source>
</evidence>
<protein>
    <submittedName>
        <fullName evidence="5">Esterase FrsA</fullName>
    </submittedName>
</protein>
<dbReference type="Gene3D" id="3.40.50.1820">
    <property type="entry name" value="alpha/beta hydrolase"/>
    <property type="match status" value="1"/>
</dbReference>
<feature type="domain" description="AB hydrolase-1" evidence="4">
    <location>
        <begin position="174"/>
        <end position="360"/>
    </location>
</feature>
<evidence type="ECO:0000259" key="4">
    <source>
        <dbReference type="Pfam" id="PF12697"/>
    </source>
</evidence>
<dbReference type="PANTHER" id="PTHR22946">
    <property type="entry name" value="DIENELACTONE HYDROLASE DOMAIN-CONTAINING PROTEIN-RELATED"/>
    <property type="match status" value="1"/>
</dbReference>
<dbReference type="SUPFAM" id="SSF53474">
    <property type="entry name" value="alpha/beta-Hydrolases"/>
    <property type="match status" value="1"/>
</dbReference>
<dbReference type="InterPro" id="IPR029058">
    <property type="entry name" value="AB_hydrolase_fold"/>
</dbReference>
<evidence type="ECO:0000313" key="6">
    <source>
        <dbReference type="Proteomes" id="UP000318538"/>
    </source>
</evidence>
<dbReference type="AlphaFoldDB" id="A0A517NEV5"/>
<dbReference type="RefSeq" id="WP_145171893.1">
    <property type="nucleotide sequence ID" value="NZ_CP036525.1"/>
</dbReference>
<dbReference type="InterPro" id="IPR000073">
    <property type="entry name" value="AB_hydrolase_1"/>
</dbReference>
<dbReference type="KEGG" id="rlc:K227x_40590"/>
<dbReference type="InterPro" id="IPR050261">
    <property type="entry name" value="FrsA_esterase"/>
</dbReference>